<sequence>MKKYLITLSMLAVIGLQAQEDYNKWSVEIGAGANKATEGFAPGYFTETPNFFHAEVGARYMFNNKFGLKLNVGYDTFENADDSQAFDSKFYNASLQGVANLGRILNFETWTNTFGLLAHTGVGYGQLENDNFSGKDQVGTFIVGLTPQIRISNRVTIHGDVSLINNTKQQNTFDGTALTSKRGFETSFYTVSAGLTFNLGKHSKHADWVSEGNRVDDIDARLTKLENGLIDSDQDGVADMYDVEPNSIAGVMVDSKGRMVDANKNGVPDEIERYLDENYAHKDDLKNVKSTAAAEELINQGYINVYFGFNSSRPEVASITSIDFVAKYLKANPSASVDVIGYADEIGNPNYNKELSQKRANVVKDILVNAGIDASRLNSVGNGEDASVNKESADARRLMRRVTFRLK</sequence>
<evidence type="ECO:0000256" key="8">
    <source>
        <dbReference type="ARBA" id="ARBA00023237"/>
    </source>
</evidence>
<reference evidence="11 12" key="1">
    <citation type="journal article" date="2012" name="J. Bacteriol.">
        <title>Genome Sequence of the Halotolerant Bacterium Imtechella halotolerans K1T.</title>
        <authorList>
            <person name="Kumar S."/>
            <person name="Vikram S."/>
            <person name="Subramanian S."/>
            <person name="Raghava G.P."/>
            <person name="Pinnaka A.K."/>
        </authorList>
    </citation>
    <scope>NUCLEOTIDE SEQUENCE [LARGE SCALE GENOMIC DNA]</scope>
    <source>
        <strain evidence="11 12">K1</strain>
    </source>
</reference>
<evidence type="ECO:0000256" key="2">
    <source>
        <dbReference type="ARBA" id="ARBA00022448"/>
    </source>
</evidence>
<keyword evidence="5" id="KW-0406">Ion transport</keyword>
<comment type="caution">
    <text evidence="11">The sequence shown here is derived from an EMBL/GenBank/DDBJ whole genome shotgun (WGS) entry which is preliminary data.</text>
</comment>
<evidence type="ECO:0000256" key="3">
    <source>
        <dbReference type="ARBA" id="ARBA00022452"/>
    </source>
</evidence>
<organism evidence="11 12">
    <name type="scientific">Imtechella halotolerans K1</name>
    <dbReference type="NCBI Taxonomy" id="946077"/>
    <lineage>
        <taxon>Bacteria</taxon>
        <taxon>Pseudomonadati</taxon>
        <taxon>Bacteroidota</taxon>
        <taxon>Flavobacteriia</taxon>
        <taxon>Flavobacteriales</taxon>
        <taxon>Flavobacteriaceae</taxon>
        <taxon>Imtechella</taxon>
    </lineage>
</organism>
<evidence type="ECO:0000259" key="10">
    <source>
        <dbReference type="PROSITE" id="PS51123"/>
    </source>
</evidence>
<dbReference type="PANTHER" id="PTHR30329">
    <property type="entry name" value="STATOR ELEMENT OF FLAGELLAR MOTOR COMPLEX"/>
    <property type="match status" value="1"/>
</dbReference>
<dbReference type="PATRIC" id="fig|946077.3.peg.2178"/>
<dbReference type="EMBL" id="AJJU01000023">
    <property type="protein sequence ID" value="EID73028.1"/>
    <property type="molecule type" value="Genomic_DNA"/>
</dbReference>
<dbReference type="PRINTS" id="PR01021">
    <property type="entry name" value="OMPADOMAIN"/>
</dbReference>
<dbReference type="Proteomes" id="UP000005938">
    <property type="component" value="Unassembled WGS sequence"/>
</dbReference>
<keyword evidence="7 9" id="KW-0472">Membrane</keyword>
<dbReference type="PROSITE" id="PS01068">
    <property type="entry name" value="OMPA_1"/>
    <property type="match status" value="1"/>
</dbReference>
<dbReference type="Gene3D" id="3.30.1330.60">
    <property type="entry name" value="OmpA-like domain"/>
    <property type="match status" value="1"/>
</dbReference>
<dbReference type="STRING" id="946077.W5A_10794"/>
<dbReference type="AlphaFoldDB" id="I0W9G2"/>
<dbReference type="InterPro" id="IPR006664">
    <property type="entry name" value="OMP_bac"/>
</dbReference>
<keyword evidence="12" id="KW-1185">Reference proteome</keyword>
<dbReference type="OrthoDB" id="1522982at2"/>
<comment type="subcellular location">
    <subcellularLocation>
        <location evidence="1">Cell outer membrane</location>
        <topology evidence="1">Multi-pass membrane protein</topology>
    </subcellularLocation>
</comment>
<evidence type="ECO:0000256" key="1">
    <source>
        <dbReference type="ARBA" id="ARBA00004571"/>
    </source>
</evidence>
<protein>
    <submittedName>
        <fullName evidence="11">OmpA/MotB domain-containing protein</fullName>
    </submittedName>
</protein>
<evidence type="ECO:0000313" key="11">
    <source>
        <dbReference type="EMBL" id="EID73028.1"/>
    </source>
</evidence>
<dbReference type="GO" id="GO:0006811">
    <property type="term" value="P:monoatomic ion transport"/>
    <property type="evidence" value="ECO:0007669"/>
    <property type="project" value="UniProtKB-KW"/>
</dbReference>
<evidence type="ECO:0000256" key="4">
    <source>
        <dbReference type="ARBA" id="ARBA00022692"/>
    </source>
</evidence>
<dbReference type="SUPFAM" id="SSF103088">
    <property type="entry name" value="OmpA-like"/>
    <property type="match status" value="1"/>
</dbReference>
<dbReference type="CDD" id="cd07185">
    <property type="entry name" value="OmpA_C-like"/>
    <property type="match status" value="1"/>
</dbReference>
<dbReference type="InterPro" id="IPR036737">
    <property type="entry name" value="OmpA-like_sf"/>
</dbReference>
<keyword evidence="2" id="KW-0813">Transport</keyword>
<feature type="domain" description="OmpA-like" evidence="10">
    <location>
        <begin position="294"/>
        <end position="407"/>
    </location>
</feature>
<evidence type="ECO:0000256" key="9">
    <source>
        <dbReference type="PROSITE-ProRule" id="PRU00473"/>
    </source>
</evidence>
<dbReference type="RefSeq" id="WP_008240440.1">
    <property type="nucleotide sequence ID" value="NZ_AJJU01000023.1"/>
</dbReference>
<dbReference type="GO" id="GO:0009279">
    <property type="term" value="C:cell outer membrane"/>
    <property type="evidence" value="ECO:0007669"/>
    <property type="project" value="UniProtKB-SubCell"/>
</dbReference>
<evidence type="ECO:0000256" key="6">
    <source>
        <dbReference type="ARBA" id="ARBA00023114"/>
    </source>
</evidence>
<dbReference type="PANTHER" id="PTHR30329:SF21">
    <property type="entry name" value="LIPOPROTEIN YIAD-RELATED"/>
    <property type="match status" value="1"/>
</dbReference>
<name>I0W9G2_9FLAO</name>
<dbReference type="GO" id="GO:0046930">
    <property type="term" value="C:pore complex"/>
    <property type="evidence" value="ECO:0007669"/>
    <property type="project" value="UniProtKB-KW"/>
</dbReference>
<keyword evidence="8" id="KW-0998">Cell outer membrane</keyword>
<dbReference type="GO" id="GO:0015288">
    <property type="term" value="F:porin activity"/>
    <property type="evidence" value="ECO:0007669"/>
    <property type="project" value="UniProtKB-KW"/>
</dbReference>
<keyword evidence="3" id="KW-1134">Transmembrane beta strand</keyword>
<evidence type="ECO:0000256" key="5">
    <source>
        <dbReference type="ARBA" id="ARBA00023065"/>
    </source>
</evidence>
<dbReference type="SUPFAM" id="SSF56925">
    <property type="entry name" value="OMPA-like"/>
    <property type="match status" value="1"/>
</dbReference>
<accession>I0W9G2</accession>
<dbReference type="Pfam" id="PF00691">
    <property type="entry name" value="OmpA"/>
    <property type="match status" value="1"/>
</dbReference>
<dbReference type="InterPro" id="IPR050330">
    <property type="entry name" value="Bact_OuterMem_StrucFunc"/>
</dbReference>
<gene>
    <name evidence="11" type="ORF">W5A_10794</name>
</gene>
<dbReference type="InterPro" id="IPR006665">
    <property type="entry name" value="OmpA-like"/>
</dbReference>
<keyword evidence="6" id="KW-0626">Porin</keyword>
<dbReference type="PROSITE" id="PS51123">
    <property type="entry name" value="OMPA_2"/>
    <property type="match status" value="1"/>
</dbReference>
<keyword evidence="4" id="KW-0812">Transmembrane</keyword>
<dbReference type="InterPro" id="IPR006690">
    <property type="entry name" value="OMPA-like_CS"/>
</dbReference>
<dbReference type="eggNOG" id="COG2885">
    <property type="taxonomic scope" value="Bacteria"/>
</dbReference>
<evidence type="ECO:0000256" key="7">
    <source>
        <dbReference type="ARBA" id="ARBA00023136"/>
    </source>
</evidence>
<proteinExistence type="predicted"/>
<evidence type="ECO:0000313" key="12">
    <source>
        <dbReference type="Proteomes" id="UP000005938"/>
    </source>
</evidence>
<dbReference type="InterPro" id="IPR011250">
    <property type="entry name" value="OMP/PagP_B-barrel"/>
</dbReference>